<name>A0A7M7T797_NASVI</name>
<organism evidence="2 3">
    <name type="scientific">Nasonia vitripennis</name>
    <name type="common">Parasitic wasp</name>
    <dbReference type="NCBI Taxonomy" id="7425"/>
    <lineage>
        <taxon>Eukaryota</taxon>
        <taxon>Metazoa</taxon>
        <taxon>Ecdysozoa</taxon>
        <taxon>Arthropoda</taxon>
        <taxon>Hexapoda</taxon>
        <taxon>Insecta</taxon>
        <taxon>Pterygota</taxon>
        <taxon>Neoptera</taxon>
        <taxon>Endopterygota</taxon>
        <taxon>Hymenoptera</taxon>
        <taxon>Apocrita</taxon>
        <taxon>Proctotrupomorpha</taxon>
        <taxon>Chalcidoidea</taxon>
        <taxon>Pteromalidae</taxon>
        <taxon>Pteromalinae</taxon>
        <taxon>Nasonia</taxon>
    </lineage>
</organism>
<sequence>MRGALSTMNDEETGTDDESALHDKEEEGREEKTKKKRGGAGGENKIPHKKMRKMPVNEIDTDEDDDEGAAYQKERARQAKQGAISKRLSAPKAKKRKETGSKKSSKSKEFIATSSGGSNEDDFIDKTVSPPSPRRRLYRDSESVINIQSTPQTIRRERGRPWIKKIVNPEDELDEEEEQRLNILRMRAEKAAEGYIVHPMTTRGDTARPLPCPNSRPSVKPVKMTARTHSPRPC</sequence>
<dbReference type="KEGG" id="nvi:116416173"/>
<dbReference type="AlphaFoldDB" id="A0A7M7T797"/>
<keyword evidence="3" id="KW-1185">Reference proteome</keyword>
<dbReference type="GeneID" id="116416173"/>
<protein>
    <submittedName>
        <fullName evidence="2">Uncharacterized protein</fullName>
    </submittedName>
</protein>
<dbReference type="EnsemblMetazoa" id="XM_031923633">
    <property type="protein sequence ID" value="XP_031779493"/>
    <property type="gene ID" value="LOC116416173"/>
</dbReference>
<reference evidence="2" key="1">
    <citation type="submission" date="2021-01" db="UniProtKB">
        <authorList>
            <consortium name="EnsemblMetazoa"/>
        </authorList>
    </citation>
    <scope>IDENTIFICATION</scope>
</reference>
<evidence type="ECO:0000256" key="1">
    <source>
        <dbReference type="SAM" id="MobiDB-lite"/>
    </source>
</evidence>
<evidence type="ECO:0000313" key="3">
    <source>
        <dbReference type="Proteomes" id="UP000002358"/>
    </source>
</evidence>
<feature type="compositionally biased region" description="Acidic residues" evidence="1">
    <location>
        <begin position="59"/>
        <end position="68"/>
    </location>
</feature>
<dbReference type="Proteomes" id="UP000002358">
    <property type="component" value="Chromosome 2"/>
</dbReference>
<accession>A0A7M7T797</accession>
<dbReference type="InParanoid" id="A0A7M7T797"/>
<feature type="compositionally biased region" description="Acidic residues" evidence="1">
    <location>
        <begin position="9"/>
        <end position="18"/>
    </location>
</feature>
<feature type="compositionally biased region" description="Basic and acidic residues" evidence="1">
    <location>
        <begin position="98"/>
        <end position="109"/>
    </location>
</feature>
<feature type="region of interest" description="Disordered" evidence="1">
    <location>
        <begin position="1"/>
        <end position="142"/>
    </location>
</feature>
<dbReference type="RefSeq" id="XP_031779493.1">
    <property type="nucleotide sequence ID" value="XM_031923633.1"/>
</dbReference>
<evidence type="ECO:0000313" key="2">
    <source>
        <dbReference type="EnsemblMetazoa" id="XP_031779493"/>
    </source>
</evidence>
<feature type="compositionally biased region" description="Basic and acidic residues" evidence="1">
    <location>
        <begin position="19"/>
        <end position="33"/>
    </location>
</feature>
<feature type="region of interest" description="Disordered" evidence="1">
    <location>
        <begin position="195"/>
        <end position="234"/>
    </location>
</feature>
<proteinExistence type="predicted"/>